<comment type="caution">
    <text evidence="2">The sequence shown here is derived from an EMBL/GenBank/DDBJ whole genome shotgun (WGS) entry which is preliminary data.</text>
</comment>
<evidence type="ECO:0000256" key="1">
    <source>
        <dbReference type="ARBA" id="ARBA00023002"/>
    </source>
</evidence>
<dbReference type="Proteomes" id="UP001152797">
    <property type="component" value="Unassembled WGS sequence"/>
</dbReference>
<keyword evidence="5" id="KW-1185">Reference proteome</keyword>
<dbReference type="Gene3D" id="3.40.605.10">
    <property type="entry name" value="Aldehyde Dehydrogenase, Chain A, domain 1"/>
    <property type="match status" value="1"/>
</dbReference>
<reference evidence="2" key="1">
    <citation type="submission" date="2022-10" db="EMBL/GenBank/DDBJ databases">
        <authorList>
            <person name="Chen Y."/>
            <person name="Dougan E. K."/>
            <person name="Chan C."/>
            <person name="Rhodes N."/>
            <person name="Thang M."/>
        </authorList>
    </citation>
    <scope>NUCLEOTIDE SEQUENCE</scope>
</reference>
<organism evidence="2">
    <name type="scientific">Cladocopium goreaui</name>
    <dbReference type="NCBI Taxonomy" id="2562237"/>
    <lineage>
        <taxon>Eukaryota</taxon>
        <taxon>Sar</taxon>
        <taxon>Alveolata</taxon>
        <taxon>Dinophyceae</taxon>
        <taxon>Suessiales</taxon>
        <taxon>Symbiodiniaceae</taxon>
        <taxon>Cladocopium</taxon>
    </lineage>
</organism>
<evidence type="ECO:0000313" key="2">
    <source>
        <dbReference type="EMBL" id="CAI4009280.1"/>
    </source>
</evidence>
<dbReference type="EMBL" id="CAMXCT020004483">
    <property type="protein sequence ID" value="CAL1162655.1"/>
    <property type="molecule type" value="Genomic_DNA"/>
</dbReference>
<evidence type="ECO:0000313" key="4">
    <source>
        <dbReference type="EMBL" id="CAL4796592.1"/>
    </source>
</evidence>
<gene>
    <name evidence="2" type="ORF">C1SCF055_LOCUS34651</name>
</gene>
<name>A0A9P1GDE6_9DINO</name>
<dbReference type="GO" id="GO:0005737">
    <property type="term" value="C:cytoplasm"/>
    <property type="evidence" value="ECO:0007669"/>
    <property type="project" value="TreeGrafter"/>
</dbReference>
<reference evidence="3" key="2">
    <citation type="submission" date="2024-04" db="EMBL/GenBank/DDBJ databases">
        <authorList>
            <person name="Chen Y."/>
            <person name="Shah S."/>
            <person name="Dougan E. K."/>
            <person name="Thang M."/>
            <person name="Chan C."/>
        </authorList>
    </citation>
    <scope>NUCLEOTIDE SEQUENCE [LARGE SCALE GENOMIC DNA]</scope>
</reference>
<proteinExistence type="predicted"/>
<dbReference type="GO" id="GO:0006081">
    <property type="term" value="P:aldehyde metabolic process"/>
    <property type="evidence" value="ECO:0007669"/>
    <property type="project" value="InterPro"/>
</dbReference>
<feature type="non-terminal residue" evidence="2">
    <location>
        <position position="1"/>
    </location>
</feature>
<dbReference type="GO" id="GO:0004029">
    <property type="term" value="F:aldehyde dehydrogenase (NAD+) activity"/>
    <property type="evidence" value="ECO:0007669"/>
    <property type="project" value="TreeGrafter"/>
</dbReference>
<protein>
    <submittedName>
        <fullName evidence="4">Aldehyde dehydrogenase family 3 member H1 (AtALDH4) (Ath-ALDH4)</fullName>
    </submittedName>
</protein>
<dbReference type="PANTHER" id="PTHR43570:SF16">
    <property type="entry name" value="ALDEHYDE DEHYDROGENASE TYPE III, ISOFORM Q"/>
    <property type="match status" value="1"/>
</dbReference>
<dbReference type="AlphaFoldDB" id="A0A9P1GDE6"/>
<dbReference type="InterPro" id="IPR016162">
    <property type="entry name" value="Ald_DH_N"/>
</dbReference>
<evidence type="ECO:0000313" key="5">
    <source>
        <dbReference type="Proteomes" id="UP001152797"/>
    </source>
</evidence>
<dbReference type="InterPro" id="IPR012394">
    <property type="entry name" value="Aldehyde_DH_NAD(P)"/>
</dbReference>
<sequence>MKHMFFKTQRHLVERRCGKMSHSVSTYDVCLVGEALDILIADCELGVVDLDWKMVGRVAAKRLSQMTKKSLASVNPRLDFTRGDPKPTGTFSPGAEGFRGLRGLRQQQTTAAEPMLSKTSIQRPALSLTQAMDLTEGDLCDKYMDPKTFRTYLGGVAESTELLARKWDHIFYTGNGVIGRIVTWSRL</sequence>
<keyword evidence="1" id="KW-0560">Oxidoreductase</keyword>
<dbReference type="EMBL" id="CAMXCT030004483">
    <property type="protein sequence ID" value="CAL4796592.1"/>
    <property type="molecule type" value="Genomic_DNA"/>
</dbReference>
<evidence type="ECO:0000313" key="3">
    <source>
        <dbReference type="EMBL" id="CAL1162655.1"/>
    </source>
</evidence>
<dbReference type="PANTHER" id="PTHR43570">
    <property type="entry name" value="ALDEHYDE DEHYDROGENASE"/>
    <property type="match status" value="1"/>
</dbReference>
<accession>A0A9P1GDE6</accession>
<dbReference type="EMBL" id="CAMXCT010004483">
    <property type="protein sequence ID" value="CAI4009280.1"/>
    <property type="molecule type" value="Genomic_DNA"/>
</dbReference>